<evidence type="ECO:0000256" key="1">
    <source>
        <dbReference type="SAM" id="MobiDB-lite"/>
    </source>
</evidence>
<keyword evidence="3" id="KW-1185">Reference proteome</keyword>
<dbReference type="Gene3D" id="2.40.70.10">
    <property type="entry name" value="Acid Proteases"/>
    <property type="match status" value="1"/>
</dbReference>
<dbReference type="EMBL" id="JASCZI010242221">
    <property type="protein sequence ID" value="MED6210189.1"/>
    <property type="molecule type" value="Genomic_DNA"/>
</dbReference>
<reference evidence="2 3" key="1">
    <citation type="journal article" date="2023" name="Plants (Basel)">
        <title>Bridging the Gap: Combining Genomics and Transcriptomics Approaches to Understand Stylosanthes scabra, an Orphan Legume from the Brazilian Caatinga.</title>
        <authorList>
            <person name="Ferreira-Neto J.R.C."/>
            <person name="da Silva M.D."/>
            <person name="Binneck E."/>
            <person name="de Melo N.F."/>
            <person name="da Silva R.H."/>
            <person name="de Melo A.L.T.M."/>
            <person name="Pandolfi V."/>
            <person name="Bustamante F.O."/>
            <person name="Brasileiro-Vidal A.C."/>
            <person name="Benko-Iseppon A.M."/>
        </authorList>
    </citation>
    <scope>NUCLEOTIDE SEQUENCE [LARGE SCALE GENOMIC DNA]</scope>
    <source>
        <tissue evidence="2">Leaves</tissue>
    </source>
</reference>
<evidence type="ECO:0000313" key="2">
    <source>
        <dbReference type="EMBL" id="MED6210189.1"/>
    </source>
</evidence>
<dbReference type="Proteomes" id="UP001341840">
    <property type="component" value="Unassembled WGS sequence"/>
</dbReference>
<sequence length="170" mass="19016">MVNPLVGTHLSNSRVNHDNHYTYKLAYSNDKEEEESEEEEKSEDEYEGDDSESEDEVDEERGGEVKDSDTDGQSDKGKVFFIITFFNDKKVEEEIPVKCEDPCPCLVTCKIRGVDIPGCLCDLGACGNIMPYELYDTLDLGPLKRTREVFTTADASIVSVAGIAKNVWSE</sequence>
<gene>
    <name evidence="2" type="ORF">PIB30_061819</name>
</gene>
<name>A0ABU6YJL7_9FABA</name>
<feature type="compositionally biased region" description="Basic and acidic residues" evidence="1">
    <location>
        <begin position="60"/>
        <end position="75"/>
    </location>
</feature>
<feature type="region of interest" description="Disordered" evidence="1">
    <location>
        <begin position="21"/>
        <end position="75"/>
    </location>
</feature>
<evidence type="ECO:0000313" key="3">
    <source>
        <dbReference type="Proteomes" id="UP001341840"/>
    </source>
</evidence>
<protein>
    <submittedName>
        <fullName evidence="2">Uncharacterized protein</fullName>
    </submittedName>
</protein>
<organism evidence="2 3">
    <name type="scientific">Stylosanthes scabra</name>
    <dbReference type="NCBI Taxonomy" id="79078"/>
    <lineage>
        <taxon>Eukaryota</taxon>
        <taxon>Viridiplantae</taxon>
        <taxon>Streptophyta</taxon>
        <taxon>Embryophyta</taxon>
        <taxon>Tracheophyta</taxon>
        <taxon>Spermatophyta</taxon>
        <taxon>Magnoliopsida</taxon>
        <taxon>eudicotyledons</taxon>
        <taxon>Gunneridae</taxon>
        <taxon>Pentapetalae</taxon>
        <taxon>rosids</taxon>
        <taxon>fabids</taxon>
        <taxon>Fabales</taxon>
        <taxon>Fabaceae</taxon>
        <taxon>Papilionoideae</taxon>
        <taxon>50 kb inversion clade</taxon>
        <taxon>dalbergioids sensu lato</taxon>
        <taxon>Dalbergieae</taxon>
        <taxon>Pterocarpus clade</taxon>
        <taxon>Stylosanthes</taxon>
    </lineage>
</organism>
<dbReference type="PANTHER" id="PTHR33067:SF15">
    <property type="entry name" value="RNA-DIRECTED DNA POLYMERASE"/>
    <property type="match status" value="1"/>
</dbReference>
<comment type="caution">
    <text evidence="2">The sequence shown here is derived from an EMBL/GenBank/DDBJ whole genome shotgun (WGS) entry which is preliminary data.</text>
</comment>
<dbReference type="InterPro" id="IPR021109">
    <property type="entry name" value="Peptidase_aspartic_dom_sf"/>
</dbReference>
<dbReference type="PANTHER" id="PTHR33067">
    <property type="entry name" value="RNA-DIRECTED DNA POLYMERASE-RELATED"/>
    <property type="match status" value="1"/>
</dbReference>
<feature type="compositionally biased region" description="Acidic residues" evidence="1">
    <location>
        <begin position="31"/>
        <end position="59"/>
    </location>
</feature>
<proteinExistence type="predicted"/>
<accession>A0ABU6YJL7</accession>